<organism evidence="3 4">
    <name type="scientific">Staphylotrichum tortipilum</name>
    <dbReference type="NCBI Taxonomy" id="2831512"/>
    <lineage>
        <taxon>Eukaryota</taxon>
        <taxon>Fungi</taxon>
        <taxon>Dikarya</taxon>
        <taxon>Ascomycota</taxon>
        <taxon>Pezizomycotina</taxon>
        <taxon>Sordariomycetes</taxon>
        <taxon>Sordariomycetidae</taxon>
        <taxon>Sordariales</taxon>
        <taxon>Chaetomiaceae</taxon>
        <taxon>Staphylotrichum</taxon>
    </lineage>
</organism>
<comment type="caution">
    <text evidence="3">The sequence shown here is derived from an EMBL/GenBank/DDBJ whole genome shotgun (WGS) entry which is preliminary data.</text>
</comment>
<dbReference type="PANTHER" id="PTHR11106:SF27">
    <property type="entry name" value="MACRO DOMAIN-CONTAINING PROTEIN"/>
    <property type="match status" value="1"/>
</dbReference>
<evidence type="ECO:0000313" key="4">
    <source>
        <dbReference type="Proteomes" id="UP001303889"/>
    </source>
</evidence>
<proteinExistence type="predicted"/>
<dbReference type="InterPro" id="IPR002589">
    <property type="entry name" value="Macro_dom"/>
</dbReference>
<dbReference type="PANTHER" id="PTHR11106">
    <property type="entry name" value="GANGLIOSIDE INDUCED DIFFERENTIATION ASSOCIATED PROTEIN 2-RELATED"/>
    <property type="match status" value="1"/>
</dbReference>
<name>A0AAN6MLH1_9PEZI</name>
<dbReference type="SUPFAM" id="SSF52949">
    <property type="entry name" value="Macro domain-like"/>
    <property type="match status" value="1"/>
</dbReference>
<keyword evidence="4" id="KW-1185">Reference proteome</keyword>
<feature type="domain" description="Macro" evidence="2">
    <location>
        <begin position="43"/>
        <end position="225"/>
    </location>
</feature>
<sequence>MPPHLTAADIPSLTLLYEQRKLSTTPPGTPILGPTTGGSSGSLSIPTPSKSYNDRVGLFRGDITTLALDAIVNAANRSLMGGGGVDGAIHRRAGNELFEECKRVGRCETGEAKITNGYKLPCRKVIHAVGPIYDPSDHAGSERLLTGCYRRSLELAVENECRTVAFSAISTGVYGYPSRDAAPAAMGAIRAFLDGPSGKDLDKVVIVTYELKDVDAYNEFIPYVTLPPSLVVTTQPLN</sequence>
<feature type="region of interest" description="Disordered" evidence="1">
    <location>
        <begin position="24"/>
        <end position="47"/>
    </location>
</feature>
<feature type="compositionally biased region" description="Low complexity" evidence="1">
    <location>
        <begin position="24"/>
        <end position="34"/>
    </location>
</feature>
<dbReference type="Gene3D" id="3.40.220.10">
    <property type="entry name" value="Leucine Aminopeptidase, subunit E, domain 1"/>
    <property type="match status" value="1"/>
</dbReference>
<reference evidence="3" key="2">
    <citation type="submission" date="2023-05" db="EMBL/GenBank/DDBJ databases">
        <authorList>
            <consortium name="Lawrence Berkeley National Laboratory"/>
            <person name="Steindorff A."/>
            <person name="Hensen N."/>
            <person name="Bonometti L."/>
            <person name="Westerberg I."/>
            <person name="Brannstrom I.O."/>
            <person name="Guillou S."/>
            <person name="Cros-Aarteil S."/>
            <person name="Calhoun S."/>
            <person name="Haridas S."/>
            <person name="Kuo A."/>
            <person name="Mondo S."/>
            <person name="Pangilinan J."/>
            <person name="Riley R."/>
            <person name="Labutti K."/>
            <person name="Andreopoulos B."/>
            <person name="Lipzen A."/>
            <person name="Chen C."/>
            <person name="Yanf M."/>
            <person name="Daum C."/>
            <person name="Ng V."/>
            <person name="Clum A."/>
            <person name="Ohm R."/>
            <person name="Martin F."/>
            <person name="Silar P."/>
            <person name="Natvig D."/>
            <person name="Lalanne C."/>
            <person name="Gautier V."/>
            <person name="Ament-Velasquez S.L."/>
            <person name="Kruys A."/>
            <person name="Hutchinson M.I."/>
            <person name="Powell A.J."/>
            <person name="Barry K."/>
            <person name="Miller A.N."/>
            <person name="Grigoriev I.V."/>
            <person name="Debuchy R."/>
            <person name="Gladieux P."/>
            <person name="Thoren M.H."/>
            <person name="Johannesson H."/>
        </authorList>
    </citation>
    <scope>NUCLEOTIDE SEQUENCE</scope>
    <source>
        <strain evidence="3">CBS 103.79</strain>
    </source>
</reference>
<dbReference type="CDD" id="cd02908">
    <property type="entry name" value="Macro_OAADPr_deacetylase"/>
    <property type="match status" value="1"/>
</dbReference>
<gene>
    <name evidence="3" type="ORF">C8A05DRAFT_14908</name>
</gene>
<evidence type="ECO:0000256" key="1">
    <source>
        <dbReference type="SAM" id="MobiDB-lite"/>
    </source>
</evidence>
<protein>
    <recommendedName>
        <fullName evidence="2">Macro domain-containing protein</fullName>
    </recommendedName>
</protein>
<evidence type="ECO:0000259" key="2">
    <source>
        <dbReference type="PROSITE" id="PS51154"/>
    </source>
</evidence>
<dbReference type="SMART" id="SM00506">
    <property type="entry name" value="A1pp"/>
    <property type="match status" value="1"/>
</dbReference>
<dbReference type="Proteomes" id="UP001303889">
    <property type="component" value="Unassembled WGS sequence"/>
</dbReference>
<evidence type="ECO:0000313" key="3">
    <source>
        <dbReference type="EMBL" id="KAK3903112.1"/>
    </source>
</evidence>
<dbReference type="InterPro" id="IPR043472">
    <property type="entry name" value="Macro_dom-like"/>
</dbReference>
<dbReference type="EMBL" id="MU855468">
    <property type="protein sequence ID" value="KAK3903112.1"/>
    <property type="molecule type" value="Genomic_DNA"/>
</dbReference>
<reference evidence="3" key="1">
    <citation type="journal article" date="2023" name="Mol. Phylogenet. Evol.">
        <title>Genome-scale phylogeny and comparative genomics of the fungal order Sordariales.</title>
        <authorList>
            <person name="Hensen N."/>
            <person name="Bonometti L."/>
            <person name="Westerberg I."/>
            <person name="Brannstrom I.O."/>
            <person name="Guillou S."/>
            <person name="Cros-Aarteil S."/>
            <person name="Calhoun S."/>
            <person name="Haridas S."/>
            <person name="Kuo A."/>
            <person name="Mondo S."/>
            <person name="Pangilinan J."/>
            <person name="Riley R."/>
            <person name="LaButti K."/>
            <person name="Andreopoulos B."/>
            <person name="Lipzen A."/>
            <person name="Chen C."/>
            <person name="Yan M."/>
            <person name="Daum C."/>
            <person name="Ng V."/>
            <person name="Clum A."/>
            <person name="Steindorff A."/>
            <person name="Ohm R.A."/>
            <person name="Martin F."/>
            <person name="Silar P."/>
            <person name="Natvig D.O."/>
            <person name="Lalanne C."/>
            <person name="Gautier V."/>
            <person name="Ament-Velasquez S.L."/>
            <person name="Kruys A."/>
            <person name="Hutchinson M.I."/>
            <person name="Powell A.J."/>
            <person name="Barry K."/>
            <person name="Miller A.N."/>
            <person name="Grigoriev I.V."/>
            <person name="Debuchy R."/>
            <person name="Gladieux P."/>
            <person name="Hiltunen Thoren M."/>
            <person name="Johannesson H."/>
        </authorList>
    </citation>
    <scope>NUCLEOTIDE SEQUENCE</scope>
    <source>
        <strain evidence="3">CBS 103.79</strain>
    </source>
</reference>
<dbReference type="Pfam" id="PF01661">
    <property type="entry name" value="Macro"/>
    <property type="match status" value="1"/>
</dbReference>
<accession>A0AAN6MLH1</accession>
<dbReference type="PROSITE" id="PS51154">
    <property type="entry name" value="MACRO"/>
    <property type="match status" value="1"/>
</dbReference>
<dbReference type="AlphaFoldDB" id="A0AAN6MLH1"/>